<dbReference type="PANTHER" id="PTHR12993">
    <property type="entry name" value="N-ACETYLGLUCOSAMINYL-PHOSPHATIDYLINOSITOL DE-N-ACETYLASE-RELATED"/>
    <property type="match status" value="1"/>
</dbReference>
<dbReference type="Gene3D" id="3.40.50.10320">
    <property type="entry name" value="LmbE-like"/>
    <property type="match status" value="1"/>
</dbReference>
<dbReference type="InterPro" id="IPR003737">
    <property type="entry name" value="GlcNAc_PI_deacetylase-related"/>
</dbReference>
<sequence>MSSDFQLVKLENNKRVVSENFADILADWQPGKECFLFVTPHDDDAILGGGLMLDMALANNIPVYILCVTDGSAGYCTLEEKENIIEVRAKETYDCYEAMGVPTDNIVWMGFPDGQLSQYLGRREAKSGDPSPIQGYTGLVNSFVFNLRKIQPTRVFLPTNADLHPDHRATHSELLISLFHAMGGIWPELGPSLPKLPSVYELGVYCDFPEPPQIQLKSTPERLESKVNGILKFVSQTQIAALIENVRKSGPYEYYRDLQFALYSPDTYHERFAEK</sequence>
<accession>A0A517YPX0</accession>
<dbReference type="EMBL" id="CP036425">
    <property type="protein sequence ID" value="QDU32274.1"/>
    <property type="molecule type" value="Genomic_DNA"/>
</dbReference>
<protein>
    <submittedName>
        <fullName evidence="1">GlcNAc-PI de-N-acetylase</fullName>
    </submittedName>
</protein>
<dbReference type="Proteomes" id="UP000317369">
    <property type="component" value="Chromosome"/>
</dbReference>
<gene>
    <name evidence="1" type="ORF">KS4_03050</name>
</gene>
<proteinExistence type="predicted"/>
<dbReference type="AlphaFoldDB" id="A0A517YPX0"/>
<dbReference type="InterPro" id="IPR024078">
    <property type="entry name" value="LmbE-like_dom_sf"/>
</dbReference>
<dbReference type="SUPFAM" id="SSF102588">
    <property type="entry name" value="LmbE-like"/>
    <property type="match status" value="1"/>
</dbReference>
<reference evidence="1 2" key="1">
    <citation type="submission" date="2019-02" db="EMBL/GenBank/DDBJ databases">
        <title>Deep-cultivation of Planctomycetes and their phenomic and genomic characterization uncovers novel biology.</title>
        <authorList>
            <person name="Wiegand S."/>
            <person name="Jogler M."/>
            <person name="Boedeker C."/>
            <person name="Pinto D."/>
            <person name="Vollmers J."/>
            <person name="Rivas-Marin E."/>
            <person name="Kohn T."/>
            <person name="Peeters S.H."/>
            <person name="Heuer A."/>
            <person name="Rast P."/>
            <person name="Oberbeckmann S."/>
            <person name="Bunk B."/>
            <person name="Jeske O."/>
            <person name="Meyerdierks A."/>
            <person name="Storesund J.E."/>
            <person name="Kallscheuer N."/>
            <person name="Luecker S."/>
            <person name="Lage O.M."/>
            <person name="Pohl T."/>
            <person name="Merkel B.J."/>
            <person name="Hornburger P."/>
            <person name="Mueller R.-W."/>
            <person name="Bruemmer F."/>
            <person name="Labrenz M."/>
            <person name="Spormann A.M."/>
            <person name="Op den Camp H."/>
            <person name="Overmann J."/>
            <person name="Amann R."/>
            <person name="Jetten M.S.M."/>
            <person name="Mascher T."/>
            <person name="Medema M.H."/>
            <person name="Devos D.P."/>
            <person name="Kaster A.-K."/>
            <person name="Ovreas L."/>
            <person name="Rohde M."/>
            <person name="Galperin M.Y."/>
            <person name="Jogler C."/>
        </authorList>
    </citation>
    <scope>NUCLEOTIDE SEQUENCE [LARGE SCALE GENOMIC DNA]</scope>
    <source>
        <strain evidence="1 2">KS4</strain>
    </source>
</reference>
<organism evidence="1 2">
    <name type="scientific">Poriferisphaera corsica</name>
    <dbReference type="NCBI Taxonomy" id="2528020"/>
    <lineage>
        <taxon>Bacteria</taxon>
        <taxon>Pseudomonadati</taxon>
        <taxon>Planctomycetota</taxon>
        <taxon>Phycisphaerae</taxon>
        <taxon>Phycisphaerales</taxon>
        <taxon>Phycisphaeraceae</taxon>
        <taxon>Poriferisphaera</taxon>
    </lineage>
</organism>
<dbReference type="Pfam" id="PF02585">
    <property type="entry name" value="PIG-L"/>
    <property type="match status" value="1"/>
</dbReference>
<dbReference type="GO" id="GO:0016811">
    <property type="term" value="F:hydrolase activity, acting on carbon-nitrogen (but not peptide) bonds, in linear amides"/>
    <property type="evidence" value="ECO:0007669"/>
    <property type="project" value="TreeGrafter"/>
</dbReference>
<keyword evidence="2" id="KW-1185">Reference proteome</keyword>
<name>A0A517YPX0_9BACT</name>
<evidence type="ECO:0000313" key="2">
    <source>
        <dbReference type="Proteomes" id="UP000317369"/>
    </source>
</evidence>
<evidence type="ECO:0000313" key="1">
    <source>
        <dbReference type="EMBL" id="QDU32274.1"/>
    </source>
</evidence>
<dbReference type="KEGG" id="pcor:KS4_03050"/>
<dbReference type="PANTHER" id="PTHR12993:SF11">
    <property type="entry name" value="N-ACETYLGLUCOSAMINYL-PHOSPHATIDYLINOSITOL DE-N-ACETYLASE"/>
    <property type="match status" value="1"/>
</dbReference>